<feature type="signal peptide" evidence="2">
    <location>
        <begin position="1"/>
        <end position="23"/>
    </location>
</feature>
<gene>
    <name evidence="3" type="ordered locus">Os05g0481550</name>
    <name evidence="3" type="ORF">OSNPB_050481550</name>
</gene>
<reference evidence="3 4" key="2">
    <citation type="journal article" date="2013" name="Plant Cell Physiol.">
        <title>Rice Annotation Project Database (RAP-DB): an integrative and interactive database for rice genomics.</title>
        <authorList>
            <person name="Sakai H."/>
            <person name="Lee S.S."/>
            <person name="Tanaka T."/>
            <person name="Numa H."/>
            <person name="Kim J."/>
            <person name="Kawahara Y."/>
            <person name="Wakimoto H."/>
            <person name="Yang C.C."/>
            <person name="Iwamoto M."/>
            <person name="Abe T."/>
            <person name="Yamada Y."/>
            <person name="Muto A."/>
            <person name="Inokuchi H."/>
            <person name="Ikemura T."/>
            <person name="Matsumoto T."/>
            <person name="Sasaki T."/>
            <person name="Itoh T."/>
        </authorList>
    </citation>
    <scope>NUCLEOTIDE SEQUENCE [LARGE SCALE GENOMIC DNA]</scope>
    <source>
        <strain evidence="4">cv. Nipponbare</strain>
    </source>
</reference>
<feature type="compositionally biased region" description="Polar residues" evidence="1">
    <location>
        <begin position="69"/>
        <end position="92"/>
    </location>
</feature>
<dbReference type="Proteomes" id="UP000059680">
    <property type="component" value="Chromosome 5"/>
</dbReference>
<keyword evidence="2" id="KW-0732">Signal</keyword>
<evidence type="ECO:0000256" key="2">
    <source>
        <dbReference type="SAM" id="SignalP"/>
    </source>
</evidence>
<accession>A0A0P0WNY5</accession>
<feature type="region of interest" description="Disordered" evidence="1">
    <location>
        <begin position="64"/>
        <end position="98"/>
    </location>
</feature>
<keyword evidence="4" id="KW-1185">Reference proteome</keyword>
<dbReference type="AlphaFoldDB" id="A0A0P0WNY5"/>
<name>A0A0P0WNY5_ORYSJ</name>
<protein>
    <submittedName>
        <fullName evidence="3">Os05g0481550 protein</fullName>
    </submittedName>
</protein>
<organism evidence="3 4">
    <name type="scientific">Oryza sativa subsp. japonica</name>
    <name type="common">Rice</name>
    <dbReference type="NCBI Taxonomy" id="39947"/>
    <lineage>
        <taxon>Eukaryota</taxon>
        <taxon>Viridiplantae</taxon>
        <taxon>Streptophyta</taxon>
        <taxon>Embryophyta</taxon>
        <taxon>Tracheophyta</taxon>
        <taxon>Spermatophyta</taxon>
        <taxon>Magnoliopsida</taxon>
        <taxon>Liliopsida</taxon>
        <taxon>Poales</taxon>
        <taxon>Poaceae</taxon>
        <taxon>BOP clade</taxon>
        <taxon>Oryzoideae</taxon>
        <taxon>Oryzeae</taxon>
        <taxon>Oryzinae</taxon>
        <taxon>Oryza</taxon>
        <taxon>Oryza sativa</taxon>
    </lineage>
</organism>
<dbReference type="EMBL" id="AP014961">
    <property type="protein sequence ID" value="BAS94587.1"/>
    <property type="molecule type" value="Genomic_DNA"/>
</dbReference>
<evidence type="ECO:0000256" key="1">
    <source>
        <dbReference type="SAM" id="MobiDB-lite"/>
    </source>
</evidence>
<proteinExistence type="predicted"/>
<evidence type="ECO:0000313" key="3">
    <source>
        <dbReference type="EMBL" id="BAS94587.1"/>
    </source>
</evidence>
<reference evidence="3 4" key="3">
    <citation type="journal article" date="2013" name="Rice">
        <title>Improvement of the Oryza sativa Nipponbare reference genome using next generation sequence and optical map data.</title>
        <authorList>
            <person name="Kawahara Y."/>
            <person name="de la Bastide M."/>
            <person name="Hamilton J.P."/>
            <person name="Kanamori H."/>
            <person name="McCombie W.R."/>
            <person name="Ouyang S."/>
            <person name="Schwartz D.C."/>
            <person name="Tanaka T."/>
            <person name="Wu J."/>
            <person name="Zhou S."/>
            <person name="Childs K.L."/>
            <person name="Davidson R.M."/>
            <person name="Lin H."/>
            <person name="Quesada-Ocampo L."/>
            <person name="Vaillancourt B."/>
            <person name="Sakai H."/>
            <person name="Lee S.S."/>
            <person name="Kim J."/>
            <person name="Numa H."/>
            <person name="Itoh T."/>
            <person name="Buell C.R."/>
            <person name="Matsumoto T."/>
        </authorList>
    </citation>
    <scope>NUCLEOTIDE SEQUENCE [LARGE SCALE GENOMIC DNA]</scope>
    <source>
        <strain evidence="4">cv. Nipponbare</strain>
    </source>
</reference>
<dbReference type="InParanoid" id="A0A0P0WNY5"/>
<sequence>MEILDRFCLVAFLPATPTQLVVAEAKQTDSQDKSVISAVPTVSAAASAFRARLSLRRRHGGLAGGDFSAQIQPTLSSTRPNPQPTTSASVQSLLPLGR</sequence>
<dbReference type="PaxDb" id="39947-A0A0P0WNY5"/>
<evidence type="ECO:0000313" key="4">
    <source>
        <dbReference type="Proteomes" id="UP000059680"/>
    </source>
</evidence>
<reference evidence="4" key="1">
    <citation type="journal article" date="2005" name="Nature">
        <title>The map-based sequence of the rice genome.</title>
        <authorList>
            <consortium name="International rice genome sequencing project (IRGSP)"/>
            <person name="Matsumoto T."/>
            <person name="Wu J."/>
            <person name="Kanamori H."/>
            <person name="Katayose Y."/>
            <person name="Fujisawa M."/>
            <person name="Namiki N."/>
            <person name="Mizuno H."/>
            <person name="Yamamoto K."/>
            <person name="Antonio B.A."/>
            <person name="Baba T."/>
            <person name="Sakata K."/>
            <person name="Nagamura Y."/>
            <person name="Aoki H."/>
            <person name="Arikawa K."/>
            <person name="Arita K."/>
            <person name="Bito T."/>
            <person name="Chiden Y."/>
            <person name="Fujitsuka N."/>
            <person name="Fukunaka R."/>
            <person name="Hamada M."/>
            <person name="Harada C."/>
            <person name="Hayashi A."/>
            <person name="Hijishita S."/>
            <person name="Honda M."/>
            <person name="Hosokawa S."/>
            <person name="Ichikawa Y."/>
            <person name="Idonuma A."/>
            <person name="Iijima M."/>
            <person name="Ikeda M."/>
            <person name="Ikeno M."/>
            <person name="Ito K."/>
            <person name="Ito S."/>
            <person name="Ito T."/>
            <person name="Ito Y."/>
            <person name="Ito Y."/>
            <person name="Iwabuchi A."/>
            <person name="Kamiya K."/>
            <person name="Karasawa W."/>
            <person name="Kurita K."/>
            <person name="Katagiri S."/>
            <person name="Kikuta A."/>
            <person name="Kobayashi H."/>
            <person name="Kobayashi N."/>
            <person name="Machita K."/>
            <person name="Maehara T."/>
            <person name="Masukawa M."/>
            <person name="Mizubayashi T."/>
            <person name="Mukai Y."/>
            <person name="Nagasaki H."/>
            <person name="Nagata Y."/>
            <person name="Naito S."/>
            <person name="Nakashima M."/>
            <person name="Nakama Y."/>
            <person name="Nakamichi Y."/>
            <person name="Nakamura M."/>
            <person name="Meguro A."/>
            <person name="Negishi M."/>
            <person name="Ohta I."/>
            <person name="Ohta T."/>
            <person name="Okamoto M."/>
            <person name="Ono N."/>
            <person name="Saji S."/>
            <person name="Sakaguchi M."/>
            <person name="Sakai K."/>
            <person name="Shibata M."/>
            <person name="Shimokawa T."/>
            <person name="Song J."/>
            <person name="Takazaki Y."/>
            <person name="Terasawa K."/>
            <person name="Tsugane M."/>
            <person name="Tsuji K."/>
            <person name="Ueda S."/>
            <person name="Waki K."/>
            <person name="Yamagata H."/>
            <person name="Yamamoto M."/>
            <person name="Yamamoto S."/>
            <person name="Yamane H."/>
            <person name="Yoshiki S."/>
            <person name="Yoshihara R."/>
            <person name="Yukawa K."/>
            <person name="Zhong H."/>
            <person name="Yano M."/>
            <person name="Yuan Q."/>
            <person name="Ouyang S."/>
            <person name="Liu J."/>
            <person name="Jones K.M."/>
            <person name="Gansberger K."/>
            <person name="Moffat K."/>
            <person name="Hill J."/>
            <person name="Bera J."/>
            <person name="Fadrosh D."/>
            <person name="Jin S."/>
            <person name="Johri S."/>
            <person name="Kim M."/>
            <person name="Overton L."/>
            <person name="Reardon M."/>
            <person name="Tsitrin T."/>
            <person name="Vuong H."/>
            <person name="Weaver B."/>
            <person name="Ciecko A."/>
            <person name="Tallon L."/>
            <person name="Jackson J."/>
            <person name="Pai G."/>
            <person name="Aken S.V."/>
            <person name="Utterback T."/>
            <person name="Reidmuller S."/>
            <person name="Feldblyum T."/>
            <person name="Hsiao J."/>
            <person name="Zismann V."/>
            <person name="Iobst S."/>
            <person name="de Vazeille A.R."/>
            <person name="Buell C.R."/>
            <person name="Ying K."/>
            <person name="Li Y."/>
            <person name="Lu T."/>
            <person name="Huang Y."/>
            <person name="Zhao Q."/>
            <person name="Feng Q."/>
            <person name="Zhang L."/>
            <person name="Zhu J."/>
            <person name="Weng Q."/>
            <person name="Mu J."/>
            <person name="Lu Y."/>
            <person name="Fan D."/>
            <person name="Liu Y."/>
            <person name="Guan J."/>
            <person name="Zhang Y."/>
            <person name="Yu S."/>
            <person name="Liu X."/>
            <person name="Zhang Y."/>
            <person name="Hong G."/>
            <person name="Han B."/>
            <person name="Choisne N."/>
            <person name="Demange N."/>
            <person name="Orjeda G."/>
            <person name="Samain S."/>
            <person name="Cattolico L."/>
            <person name="Pelletier E."/>
            <person name="Couloux A."/>
            <person name="Segurens B."/>
            <person name="Wincker P."/>
            <person name="D'Hont A."/>
            <person name="Scarpelli C."/>
            <person name="Weissenbach J."/>
            <person name="Salanoubat M."/>
            <person name="Quetier F."/>
            <person name="Yu Y."/>
            <person name="Kim H.R."/>
            <person name="Rambo T."/>
            <person name="Currie J."/>
            <person name="Collura K."/>
            <person name="Luo M."/>
            <person name="Yang T."/>
            <person name="Ammiraju J.S.S."/>
            <person name="Engler F."/>
            <person name="Soderlund C."/>
            <person name="Wing R.A."/>
            <person name="Palmer L.E."/>
            <person name="de la Bastide M."/>
            <person name="Spiegel L."/>
            <person name="Nascimento L."/>
            <person name="Zutavern T."/>
            <person name="O'Shaughnessy A."/>
            <person name="Dike S."/>
            <person name="Dedhia N."/>
            <person name="Preston R."/>
            <person name="Balija V."/>
            <person name="McCombie W.R."/>
            <person name="Chow T."/>
            <person name="Chen H."/>
            <person name="Chung M."/>
            <person name="Chen C."/>
            <person name="Shaw J."/>
            <person name="Wu H."/>
            <person name="Hsiao K."/>
            <person name="Chao Y."/>
            <person name="Chu M."/>
            <person name="Cheng C."/>
            <person name="Hour A."/>
            <person name="Lee P."/>
            <person name="Lin S."/>
            <person name="Lin Y."/>
            <person name="Liou J."/>
            <person name="Liu S."/>
            <person name="Hsing Y."/>
            <person name="Raghuvanshi S."/>
            <person name="Mohanty A."/>
            <person name="Bharti A.K."/>
            <person name="Gaur A."/>
            <person name="Gupta V."/>
            <person name="Kumar D."/>
            <person name="Ravi V."/>
            <person name="Vij S."/>
            <person name="Kapur A."/>
            <person name="Khurana P."/>
            <person name="Khurana P."/>
            <person name="Khurana J.P."/>
            <person name="Tyagi A.K."/>
            <person name="Gaikwad K."/>
            <person name="Singh A."/>
            <person name="Dalal V."/>
            <person name="Srivastava S."/>
            <person name="Dixit A."/>
            <person name="Pal A.K."/>
            <person name="Ghazi I.A."/>
            <person name="Yadav M."/>
            <person name="Pandit A."/>
            <person name="Bhargava A."/>
            <person name="Sureshbabu K."/>
            <person name="Batra K."/>
            <person name="Sharma T.R."/>
            <person name="Mohapatra T."/>
            <person name="Singh N.K."/>
            <person name="Messing J."/>
            <person name="Nelson A.B."/>
            <person name="Fuks G."/>
            <person name="Kavchok S."/>
            <person name="Keizer G."/>
            <person name="Linton E."/>
            <person name="Llaca V."/>
            <person name="Song R."/>
            <person name="Tanyolac B."/>
            <person name="Young S."/>
            <person name="Ho-Il K."/>
            <person name="Hahn J.H."/>
            <person name="Sangsakoo G."/>
            <person name="Vanavichit A."/>
            <person name="de Mattos Luiz.A.T."/>
            <person name="Zimmer P.D."/>
            <person name="Malone G."/>
            <person name="Dellagostin O."/>
            <person name="de Oliveira A.C."/>
            <person name="Bevan M."/>
            <person name="Bancroft I."/>
            <person name="Minx P."/>
            <person name="Cordum H."/>
            <person name="Wilson R."/>
            <person name="Cheng Z."/>
            <person name="Jin W."/>
            <person name="Jiang J."/>
            <person name="Leong S.A."/>
            <person name="Iwama H."/>
            <person name="Gojobori T."/>
            <person name="Itoh T."/>
            <person name="Niimura Y."/>
            <person name="Fujii Y."/>
            <person name="Habara T."/>
            <person name="Sakai H."/>
            <person name="Sato Y."/>
            <person name="Wilson G."/>
            <person name="Kumar K."/>
            <person name="McCouch S."/>
            <person name="Juretic N."/>
            <person name="Hoen D."/>
            <person name="Wright S."/>
            <person name="Bruskiewich R."/>
            <person name="Bureau T."/>
            <person name="Miyao A."/>
            <person name="Hirochika H."/>
            <person name="Nishikawa T."/>
            <person name="Kadowaki K."/>
            <person name="Sugiura M."/>
            <person name="Burr B."/>
            <person name="Sasaki T."/>
        </authorList>
    </citation>
    <scope>NUCLEOTIDE SEQUENCE [LARGE SCALE GENOMIC DNA]</scope>
    <source>
        <strain evidence="4">cv. Nipponbare</strain>
    </source>
</reference>
<feature type="chain" id="PRO_5006056810" evidence="2">
    <location>
        <begin position="24"/>
        <end position="98"/>
    </location>
</feature>